<comment type="similarity">
    <text evidence="3 16">Belongs to the peptidase M14 family.</text>
</comment>
<dbReference type="AlphaFoldDB" id="A0AAX4KDX4"/>
<protein>
    <recommendedName>
        <fullName evidence="14">Inactive metallocarboxypeptidase ECM14</fullName>
    </recommendedName>
    <alternativeName>
        <fullName evidence="15">Inactive metallocarboxypeptidase ecm14</fullName>
    </alternativeName>
</protein>
<comment type="subcellular location">
    <subcellularLocation>
        <location evidence="2">Secreted</location>
    </subcellularLocation>
</comment>
<keyword evidence="21" id="KW-1185">Reference proteome</keyword>
<dbReference type="Pfam" id="PF00246">
    <property type="entry name" value="Peptidase_M14"/>
    <property type="match status" value="1"/>
</dbReference>
<evidence type="ECO:0000256" key="12">
    <source>
        <dbReference type="ARBA" id="ARBA00023157"/>
    </source>
</evidence>
<accession>A0AAX4KDX4</accession>
<dbReference type="RefSeq" id="XP_066082498.1">
    <property type="nucleotide sequence ID" value="XM_066226401.1"/>
</dbReference>
<evidence type="ECO:0000256" key="5">
    <source>
        <dbReference type="ARBA" id="ARBA00022645"/>
    </source>
</evidence>
<dbReference type="KEGG" id="ker:91101405"/>
<evidence type="ECO:0000256" key="13">
    <source>
        <dbReference type="ARBA" id="ARBA00025210"/>
    </source>
</evidence>
<keyword evidence="7" id="KW-0479">Metal-binding</keyword>
<evidence type="ECO:0000313" key="20">
    <source>
        <dbReference type="EMBL" id="WWD04531.1"/>
    </source>
</evidence>
<keyword evidence="9" id="KW-0378">Hydrolase</keyword>
<evidence type="ECO:0000256" key="3">
    <source>
        <dbReference type="ARBA" id="ARBA00005988"/>
    </source>
</evidence>
<evidence type="ECO:0000256" key="1">
    <source>
        <dbReference type="ARBA" id="ARBA00001947"/>
    </source>
</evidence>
<feature type="compositionally biased region" description="Basic residues" evidence="17">
    <location>
        <begin position="157"/>
        <end position="167"/>
    </location>
</feature>
<proteinExistence type="inferred from homology"/>
<evidence type="ECO:0000313" key="21">
    <source>
        <dbReference type="Proteomes" id="UP001358614"/>
    </source>
</evidence>
<dbReference type="SUPFAM" id="SSF53187">
    <property type="entry name" value="Zn-dependent exopeptidases"/>
    <property type="match status" value="1"/>
</dbReference>
<evidence type="ECO:0000259" key="19">
    <source>
        <dbReference type="PROSITE" id="PS52035"/>
    </source>
</evidence>
<dbReference type="GO" id="GO:0005615">
    <property type="term" value="C:extracellular space"/>
    <property type="evidence" value="ECO:0007669"/>
    <property type="project" value="TreeGrafter"/>
</dbReference>
<dbReference type="EMBL" id="CP144089">
    <property type="protein sequence ID" value="WWD04531.1"/>
    <property type="molecule type" value="Genomic_DNA"/>
</dbReference>
<evidence type="ECO:0000256" key="8">
    <source>
        <dbReference type="ARBA" id="ARBA00022729"/>
    </source>
</evidence>
<keyword evidence="12" id="KW-1015">Disulfide bond</keyword>
<evidence type="ECO:0000256" key="11">
    <source>
        <dbReference type="ARBA" id="ARBA00023049"/>
    </source>
</evidence>
<evidence type="ECO:0000256" key="2">
    <source>
        <dbReference type="ARBA" id="ARBA00004613"/>
    </source>
</evidence>
<name>A0AAX4KDX4_9TREE</name>
<keyword evidence="5" id="KW-0121">Carboxypeptidase</keyword>
<dbReference type="GO" id="GO:0006508">
    <property type="term" value="P:proteolysis"/>
    <property type="evidence" value="ECO:0007669"/>
    <property type="project" value="UniProtKB-KW"/>
</dbReference>
<evidence type="ECO:0000256" key="17">
    <source>
        <dbReference type="SAM" id="MobiDB-lite"/>
    </source>
</evidence>
<dbReference type="GeneID" id="91101405"/>
<dbReference type="SUPFAM" id="SSF54897">
    <property type="entry name" value="Protease propeptides/inhibitors"/>
    <property type="match status" value="1"/>
</dbReference>
<evidence type="ECO:0000256" key="10">
    <source>
        <dbReference type="ARBA" id="ARBA00022833"/>
    </source>
</evidence>
<evidence type="ECO:0000256" key="6">
    <source>
        <dbReference type="ARBA" id="ARBA00022670"/>
    </source>
</evidence>
<dbReference type="FunFam" id="3.40.630.10:FF:000084">
    <property type="entry name" value="Carboxypeptidase B2"/>
    <property type="match status" value="1"/>
</dbReference>
<evidence type="ECO:0000256" key="7">
    <source>
        <dbReference type="ARBA" id="ARBA00022723"/>
    </source>
</evidence>
<feature type="active site" description="Proton donor/acceptor" evidence="16">
    <location>
        <position position="481"/>
    </location>
</feature>
<dbReference type="InterPro" id="IPR000834">
    <property type="entry name" value="Peptidase_M14"/>
</dbReference>
<keyword evidence="8 18" id="KW-0732">Signal</keyword>
<evidence type="ECO:0000256" key="4">
    <source>
        <dbReference type="ARBA" id="ARBA00022525"/>
    </source>
</evidence>
<dbReference type="GO" id="GO:0004181">
    <property type="term" value="F:metallocarboxypeptidase activity"/>
    <property type="evidence" value="ECO:0007669"/>
    <property type="project" value="InterPro"/>
</dbReference>
<comment type="cofactor">
    <cofactor evidence="1">
        <name>Zn(2+)</name>
        <dbReference type="ChEBI" id="CHEBI:29105"/>
    </cofactor>
</comment>
<sequence>MKSIARTVVFLSLAIPTIVVASGSGSGSGSVPVQQPFHLPSDREVERYEDDKVWRIDWSPMDHGRKKHVMNVVELLDLDVWHTSQWSIDIRLNSKQLEVLYGYLPNEAFHPFINDLQSLVELSSVQEEEYDYIPFHLSGETTQESVERELFELMKKKKKKGKGRTKPKPSLPPIDPYNLTTIDTPFHDKFHSLKEMYKFGDTLISTFNDTHQNTSGIHIKEVDIGKTYENRTIKGWSAKIHHNKTGEGDPGYPTVTVDEDEVELEFVVIAGQHGREWVGPSSALYFLHHLLLRASEDPKSDSAILLRSFRFTVVPQINPDGYEYSRDKSRMWRKNRQDVGGKGKCLGIDLNSNWGYKWRSSKSTACSEGYAGREAFEAYETKAMSEYLSSAAERGNRVRAFVDLHSYGQLFMFPFAHSCDDFPPDAEMLMEAGLGVAKAMRTKQGEGYEAGQACDLTYRAPGDAIDYSYGVTDVRWSYSAELRDTGTYGFMLPPKLIRPTADEITAGLMYLAKFIYALEVNPP</sequence>
<evidence type="ECO:0000256" key="9">
    <source>
        <dbReference type="ARBA" id="ARBA00022801"/>
    </source>
</evidence>
<feature type="domain" description="Peptidase M14" evidence="19">
    <location>
        <begin position="189"/>
        <end position="515"/>
    </location>
</feature>
<dbReference type="GO" id="GO:0008270">
    <property type="term" value="F:zinc ion binding"/>
    <property type="evidence" value="ECO:0007669"/>
    <property type="project" value="InterPro"/>
</dbReference>
<comment type="function">
    <text evidence="13">Inactive carboxypeptidase that may play a role in cell wall organization and biogenesis.</text>
</comment>
<dbReference type="PRINTS" id="PR00765">
    <property type="entry name" value="CRBOXYPTASEA"/>
</dbReference>
<dbReference type="PANTHER" id="PTHR11705">
    <property type="entry name" value="PROTEASE FAMILY M14 CARBOXYPEPTIDASE A,B"/>
    <property type="match status" value="1"/>
</dbReference>
<keyword evidence="4" id="KW-0964">Secreted</keyword>
<dbReference type="PROSITE" id="PS52035">
    <property type="entry name" value="PEPTIDASE_M14"/>
    <property type="match status" value="1"/>
</dbReference>
<evidence type="ECO:0000256" key="15">
    <source>
        <dbReference type="ARBA" id="ARBA00026213"/>
    </source>
</evidence>
<dbReference type="PANTHER" id="PTHR11705:SF147">
    <property type="entry name" value="INACTIVE METALLOCARBOXYPEPTIDASE ECM14"/>
    <property type="match status" value="1"/>
</dbReference>
<organism evidence="20 21">
    <name type="scientific">Kwoniella europaea PYCC6329</name>
    <dbReference type="NCBI Taxonomy" id="1423913"/>
    <lineage>
        <taxon>Eukaryota</taxon>
        <taxon>Fungi</taxon>
        <taxon>Dikarya</taxon>
        <taxon>Basidiomycota</taxon>
        <taxon>Agaricomycotina</taxon>
        <taxon>Tremellomycetes</taxon>
        <taxon>Tremellales</taxon>
        <taxon>Cryptococcaceae</taxon>
        <taxon>Kwoniella</taxon>
    </lineage>
</organism>
<reference evidence="20 21" key="1">
    <citation type="submission" date="2024-01" db="EMBL/GenBank/DDBJ databases">
        <title>Comparative genomics of Cryptococcus and Kwoniella reveals pathogenesis evolution and contrasting modes of karyotype evolution via chromosome fusion or intercentromeric recombination.</title>
        <authorList>
            <person name="Coelho M.A."/>
            <person name="David-Palma M."/>
            <person name="Shea T."/>
            <person name="Bowers K."/>
            <person name="McGinley-Smith S."/>
            <person name="Mohammad A.W."/>
            <person name="Gnirke A."/>
            <person name="Yurkov A.M."/>
            <person name="Nowrousian M."/>
            <person name="Sun S."/>
            <person name="Cuomo C.A."/>
            <person name="Heitman J."/>
        </authorList>
    </citation>
    <scope>NUCLEOTIDE SEQUENCE [LARGE SCALE GENOMIC DNA]</scope>
    <source>
        <strain evidence="20 21">PYCC6329</strain>
    </source>
</reference>
<dbReference type="Proteomes" id="UP001358614">
    <property type="component" value="Chromosome 1"/>
</dbReference>
<gene>
    <name evidence="20" type="ORF">V865_002601</name>
</gene>
<keyword evidence="11" id="KW-0482">Metalloprotease</keyword>
<evidence type="ECO:0000256" key="18">
    <source>
        <dbReference type="SAM" id="SignalP"/>
    </source>
</evidence>
<dbReference type="CDD" id="cd03860">
    <property type="entry name" value="M14_CP_A-B_like"/>
    <property type="match status" value="1"/>
</dbReference>
<keyword evidence="6" id="KW-0645">Protease</keyword>
<evidence type="ECO:0000256" key="14">
    <source>
        <dbReference type="ARBA" id="ARBA00026187"/>
    </source>
</evidence>
<feature type="region of interest" description="Disordered" evidence="17">
    <location>
        <begin position="157"/>
        <end position="176"/>
    </location>
</feature>
<dbReference type="Gene3D" id="3.40.630.10">
    <property type="entry name" value="Zn peptidases"/>
    <property type="match status" value="1"/>
</dbReference>
<feature type="chain" id="PRO_5043691042" description="Inactive metallocarboxypeptidase ECM14" evidence="18">
    <location>
        <begin position="22"/>
        <end position="523"/>
    </location>
</feature>
<evidence type="ECO:0000256" key="16">
    <source>
        <dbReference type="PROSITE-ProRule" id="PRU01379"/>
    </source>
</evidence>
<keyword evidence="10" id="KW-0862">Zinc</keyword>
<feature type="signal peptide" evidence="18">
    <location>
        <begin position="1"/>
        <end position="21"/>
    </location>
</feature>
<dbReference type="SMART" id="SM00631">
    <property type="entry name" value="Zn_pept"/>
    <property type="match status" value="1"/>
</dbReference>